<dbReference type="PANTHER" id="PTHR11717">
    <property type="entry name" value="LOW MOLECULAR WEIGHT PROTEIN TYROSINE PHOSPHATASE"/>
    <property type="match status" value="1"/>
</dbReference>
<evidence type="ECO:0000256" key="1">
    <source>
        <dbReference type="ARBA" id="ARBA00013064"/>
    </source>
</evidence>
<dbReference type="InterPro" id="IPR023485">
    <property type="entry name" value="Ptyr_pPase"/>
</dbReference>
<feature type="region of interest" description="Disordered" evidence="2">
    <location>
        <begin position="179"/>
        <end position="198"/>
    </location>
</feature>
<proteinExistence type="predicted"/>
<dbReference type="EC" id="3.1.3.48" evidence="1"/>
<keyword evidence="5" id="KW-1185">Reference proteome</keyword>
<dbReference type="SUPFAM" id="SSF52788">
    <property type="entry name" value="Phosphotyrosine protein phosphatases I"/>
    <property type="match status" value="1"/>
</dbReference>
<evidence type="ECO:0000259" key="3">
    <source>
        <dbReference type="SMART" id="SM00226"/>
    </source>
</evidence>
<protein>
    <recommendedName>
        <fullName evidence="1">protein-tyrosine-phosphatase</fullName>
        <ecNumber evidence="1">3.1.3.48</ecNumber>
    </recommendedName>
</protein>
<evidence type="ECO:0000313" key="5">
    <source>
        <dbReference type="Proteomes" id="UP001165283"/>
    </source>
</evidence>
<sequence length="227" mass="24393">MDVDEPRDQPGAPTGTMVAVGRHAKRESRFSALFVCTGNICRSPFAEILTRHLLVGRLGGREAAAFELSSAGVQAVVGAPMHERSRAELAPWALDGSGSEAFRARQLRSELIREVDVVFGVNVRHRSAVIDREPAALASCFSLREFARLAAGVELAVLPEAPVDRAHALVEAVRTRRGLVPPPAPDADRVPDPMGGPQEAHHRAAVLIHEAVATLVDVIAPRRVPVR</sequence>
<dbReference type="Proteomes" id="UP001165283">
    <property type="component" value="Unassembled WGS sequence"/>
</dbReference>
<name>A0ABT1A5H3_9PSEU</name>
<gene>
    <name evidence="4" type="ORF">KDL28_24660</name>
</gene>
<dbReference type="Gene3D" id="3.40.50.2300">
    <property type="match status" value="1"/>
</dbReference>
<dbReference type="InterPro" id="IPR036196">
    <property type="entry name" value="Ptyr_pPase_sf"/>
</dbReference>
<evidence type="ECO:0000313" key="4">
    <source>
        <dbReference type="EMBL" id="MCO1658258.1"/>
    </source>
</evidence>
<dbReference type="EMBL" id="JAGSOV010000053">
    <property type="protein sequence ID" value="MCO1658258.1"/>
    <property type="molecule type" value="Genomic_DNA"/>
</dbReference>
<reference evidence="4" key="1">
    <citation type="submission" date="2021-04" db="EMBL/GenBank/DDBJ databases">
        <title>Pseudonocardia sp. nov., isolated from sandy soil of mangrove forest.</title>
        <authorList>
            <person name="Zan Z."/>
            <person name="Huang R."/>
            <person name="Liu W."/>
        </authorList>
    </citation>
    <scope>NUCLEOTIDE SEQUENCE</scope>
    <source>
        <strain evidence="4">S2-4</strain>
    </source>
</reference>
<dbReference type="PANTHER" id="PTHR11717:SF7">
    <property type="entry name" value="LOW MOLECULAR WEIGHT PHOSPHOTYROSINE PROTEIN PHOSPHATASE"/>
    <property type="match status" value="1"/>
</dbReference>
<comment type="caution">
    <text evidence="4">The sequence shown here is derived from an EMBL/GenBank/DDBJ whole genome shotgun (WGS) entry which is preliminary data.</text>
</comment>
<dbReference type="InterPro" id="IPR050438">
    <property type="entry name" value="LMW_PTPase"/>
</dbReference>
<accession>A0ABT1A5H3</accession>
<evidence type="ECO:0000256" key="2">
    <source>
        <dbReference type="SAM" id="MobiDB-lite"/>
    </source>
</evidence>
<dbReference type="SMART" id="SM00226">
    <property type="entry name" value="LMWPc"/>
    <property type="match status" value="1"/>
</dbReference>
<dbReference type="Pfam" id="PF01451">
    <property type="entry name" value="LMWPc"/>
    <property type="match status" value="1"/>
</dbReference>
<dbReference type="RefSeq" id="WP_372497062.1">
    <property type="nucleotide sequence ID" value="NZ_JAGSOV010000053.1"/>
</dbReference>
<feature type="domain" description="Phosphotyrosine protein phosphatase I" evidence="3">
    <location>
        <begin position="30"/>
        <end position="218"/>
    </location>
</feature>
<organism evidence="4 5">
    <name type="scientific">Pseudonocardia humida</name>
    <dbReference type="NCBI Taxonomy" id="2800819"/>
    <lineage>
        <taxon>Bacteria</taxon>
        <taxon>Bacillati</taxon>
        <taxon>Actinomycetota</taxon>
        <taxon>Actinomycetes</taxon>
        <taxon>Pseudonocardiales</taxon>
        <taxon>Pseudonocardiaceae</taxon>
        <taxon>Pseudonocardia</taxon>
    </lineage>
</organism>